<organism evidence="2 3">
    <name type="scientific">Iamia majanohamensis</name>
    <dbReference type="NCBI Taxonomy" id="467976"/>
    <lineage>
        <taxon>Bacteria</taxon>
        <taxon>Bacillati</taxon>
        <taxon>Actinomycetota</taxon>
        <taxon>Acidimicrobiia</taxon>
        <taxon>Acidimicrobiales</taxon>
        <taxon>Iamiaceae</taxon>
        <taxon>Iamia</taxon>
    </lineage>
</organism>
<dbReference type="Pfam" id="PF07110">
    <property type="entry name" value="EthD"/>
    <property type="match status" value="1"/>
</dbReference>
<dbReference type="Proteomes" id="UP001216390">
    <property type="component" value="Chromosome"/>
</dbReference>
<dbReference type="NCBIfam" id="TIGR02118">
    <property type="entry name" value="EthD family reductase"/>
    <property type="match status" value="1"/>
</dbReference>
<evidence type="ECO:0000313" key="2">
    <source>
        <dbReference type="EMBL" id="WCO65827.1"/>
    </source>
</evidence>
<sequence>MATLTVLYTKPESDAEAFLDEYRSDHLPIAARFPKMTSHTTTVFTGTPRGTEPPYYVMFVGTWASQEDMQAAMGDPSIMEASKHAMGMTQKYGNSAEMLVGDES</sequence>
<dbReference type="SUPFAM" id="SSF54909">
    <property type="entry name" value="Dimeric alpha+beta barrel"/>
    <property type="match status" value="1"/>
</dbReference>
<keyword evidence="3" id="KW-1185">Reference proteome</keyword>
<feature type="domain" description="EthD" evidence="1">
    <location>
        <begin position="10"/>
        <end position="81"/>
    </location>
</feature>
<dbReference type="EMBL" id="CP116942">
    <property type="protein sequence ID" value="WCO65827.1"/>
    <property type="molecule type" value="Genomic_DNA"/>
</dbReference>
<dbReference type="AlphaFoldDB" id="A0AAF0BSU3"/>
<dbReference type="InterPro" id="IPR009799">
    <property type="entry name" value="EthD_dom"/>
</dbReference>
<name>A0AAF0BSU3_9ACTN</name>
<protein>
    <submittedName>
        <fullName evidence="2">EthD family reductase</fullName>
    </submittedName>
</protein>
<evidence type="ECO:0000259" key="1">
    <source>
        <dbReference type="Pfam" id="PF07110"/>
    </source>
</evidence>
<dbReference type="RefSeq" id="WP_272735353.1">
    <property type="nucleotide sequence ID" value="NZ_CP116942.1"/>
</dbReference>
<dbReference type="KEGG" id="ima:PO878_15090"/>
<reference evidence="2" key="1">
    <citation type="submission" date="2023-01" db="EMBL/GenBank/DDBJ databases">
        <title>The diversity of Class Acidimicrobiia in South China Sea sediment environments and the proposal of Iamia marina sp. nov., a novel species of the genus Iamia.</title>
        <authorList>
            <person name="He Y."/>
            <person name="Tian X."/>
        </authorList>
    </citation>
    <scope>NUCLEOTIDE SEQUENCE</scope>
    <source>
        <strain evidence="2">DSM 19957</strain>
    </source>
</reference>
<dbReference type="GO" id="GO:0016491">
    <property type="term" value="F:oxidoreductase activity"/>
    <property type="evidence" value="ECO:0007669"/>
    <property type="project" value="InterPro"/>
</dbReference>
<accession>A0AAF0BSU3</accession>
<dbReference type="Gene3D" id="3.30.70.100">
    <property type="match status" value="1"/>
</dbReference>
<evidence type="ECO:0000313" key="3">
    <source>
        <dbReference type="Proteomes" id="UP001216390"/>
    </source>
</evidence>
<proteinExistence type="predicted"/>
<dbReference type="InterPro" id="IPR011008">
    <property type="entry name" value="Dimeric_a/b-barrel"/>
</dbReference>
<gene>
    <name evidence="2" type="ORF">PO878_15090</name>
</gene>